<dbReference type="Proteomes" id="UP000789375">
    <property type="component" value="Unassembled WGS sequence"/>
</dbReference>
<comment type="caution">
    <text evidence="2">The sequence shown here is derived from an EMBL/GenBank/DDBJ whole genome shotgun (WGS) entry which is preliminary data.</text>
</comment>
<feature type="compositionally biased region" description="Basic residues" evidence="1">
    <location>
        <begin position="80"/>
        <end position="90"/>
    </location>
</feature>
<dbReference type="EMBL" id="CAJVPP010009166">
    <property type="protein sequence ID" value="CAG8702658.1"/>
    <property type="molecule type" value="Genomic_DNA"/>
</dbReference>
<feature type="region of interest" description="Disordered" evidence="1">
    <location>
        <begin position="66"/>
        <end position="90"/>
    </location>
</feature>
<evidence type="ECO:0000313" key="3">
    <source>
        <dbReference type="Proteomes" id="UP000789375"/>
    </source>
</evidence>
<name>A0A9N9HS57_FUNMO</name>
<proteinExistence type="predicted"/>
<feature type="non-terminal residue" evidence="2">
    <location>
        <position position="90"/>
    </location>
</feature>
<keyword evidence="3" id="KW-1185">Reference proteome</keyword>
<evidence type="ECO:0000256" key="1">
    <source>
        <dbReference type="SAM" id="MobiDB-lite"/>
    </source>
</evidence>
<gene>
    <name evidence="2" type="ORF">FMOSSE_LOCUS13896</name>
</gene>
<feature type="compositionally biased region" description="Basic and acidic residues" evidence="1">
    <location>
        <begin position="66"/>
        <end position="79"/>
    </location>
</feature>
<sequence>LEMRVKELEQSNEGLRLQFKYLEKMIGEREEETKANINNLGEKVREREEVTKGIIKNLEEKVKEEAKAKQKKGLENEKKNPKKNKKLLMN</sequence>
<evidence type="ECO:0000313" key="2">
    <source>
        <dbReference type="EMBL" id="CAG8702658.1"/>
    </source>
</evidence>
<reference evidence="2" key="1">
    <citation type="submission" date="2021-06" db="EMBL/GenBank/DDBJ databases">
        <authorList>
            <person name="Kallberg Y."/>
            <person name="Tangrot J."/>
            <person name="Rosling A."/>
        </authorList>
    </citation>
    <scope>NUCLEOTIDE SEQUENCE</scope>
    <source>
        <strain evidence="2">87-6 pot B 2015</strain>
    </source>
</reference>
<organism evidence="2 3">
    <name type="scientific">Funneliformis mosseae</name>
    <name type="common">Endomycorrhizal fungus</name>
    <name type="synonym">Glomus mosseae</name>
    <dbReference type="NCBI Taxonomy" id="27381"/>
    <lineage>
        <taxon>Eukaryota</taxon>
        <taxon>Fungi</taxon>
        <taxon>Fungi incertae sedis</taxon>
        <taxon>Mucoromycota</taxon>
        <taxon>Glomeromycotina</taxon>
        <taxon>Glomeromycetes</taxon>
        <taxon>Glomerales</taxon>
        <taxon>Glomeraceae</taxon>
        <taxon>Funneliformis</taxon>
    </lineage>
</organism>
<protein>
    <submittedName>
        <fullName evidence="2">8948_t:CDS:1</fullName>
    </submittedName>
</protein>
<accession>A0A9N9HS57</accession>
<dbReference type="AlphaFoldDB" id="A0A9N9HS57"/>